<evidence type="ECO:0000313" key="6">
    <source>
        <dbReference type="Proteomes" id="UP000612361"/>
    </source>
</evidence>
<dbReference type="InterPro" id="IPR020449">
    <property type="entry name" value="Tscrpt_reg_AraC-type_HTH"/>
</dbReference>
<dbReference type="InterPro" id="IPR029062">
    <property type="entry name" value="Class_I_gatase-like"/>
</dbReference>
<dbReference type="PROSITE" id="PS00041">
    <property type="entry name" value="HTH_ARAC_FAMILY_1"/>
    <property type="match status" value="1"/>
</dbReference>
<dbReference type="Gene3D" id="1.10.10.60">
    <property type="entry name" value="Homeodomain-like"/>
    <property type="match status" value="1"/>
</dbReference>
<keyword evidence="6" id="KW-1185">Reference proteome</keyword>
<evidence type="ECO:0000259" key="4">
    <source>
        <dbReference type="PROSITE" id="PS01124"/>
    </source>
</evidence>
<dbReference type="SMART" id="SM00342">
    <property type="entry name" value="HTH_ARAC"/>
    <property type="match status" value="1"/>
</dbReference>
<name>A0A923KYV7_9BURK</name>
<dbReference type="Proteomes" id="UP000612361">
    <property type="component" value="Unassembled WGS sequence"/>
</dbReference>
<dbReference type="GO" id="GO:0043565">
    <property type="term" value="F:sequence-specific DNA binding"/>
    <property type="evidence" value="ECO:0007669"/>
    <property type="project" value="InterPro"/>
</dbReference>
<evidence type="ECO:0000256" key="1">
    <source>
        <dbReference type="ARBA" id="ARBA00023015"/>
    </source>
</evidence>
<organism evidence="5 6">
    <name type="scientific">Undibacterium rugosum</name>
    <dbReference type="NCBI Taxonomy" id="2762291"/>
    <lineage>
        <taxon>Bacteria</taxon>
        <taxon>Pseudomonadati</taxon>
        <taxon>Pseudomonadota</taxon>
        <taxon>Betaproteobacteria</taxon>
        <taxon>Burkholderiales</taxon>
        <taxon>Oxalobacteraceae</taxon>
        <taxon>Undibacterium</taxon>
    </lineage>
</organism>
<dbReference type="SUPFAM" id="SSF52317">
    <property type="entry name" value="Class I glutamine amidotransferase-like"/>
    <property type="match status" value="1"/>
</dbReference>
<dbReference type="PROSITE" id="PS01124">
    <property type="entry name" value="HTH_ARAC_FAMILY_2"/>
    <property type="match status" value="1"/>
</dbReference>
<keyword evidence="3" id="KW-0804">Transcription</keyword>
<sequence length="336" mass="37634">MTTHIEFWLYPQCMGSAVTGMTDLLHIANAMAQAGHTTPRATLFSWSLHSLDGQAVQCSSGLRLNCDGRIGSGPPPDLVLLPGLFVGHGMRAFRDVRQQLQPLHSMLRERHAESCLIAAHCSAVFLLADAGLLQQRKATVPWWLEYQFHQEFPDTTLQVADMLVNDAGLITTGAATAYLQLAHHLIVQFGGVELATQLASTLLIDAQRQSQLPYVQTQQHYPVDNVPEDALIQRAHLWLTRHQKQAFSLTALAQHLAVSERTVIRRFSQLLNTTPGKYAQRLKLEVARRLLEQTDLSLDDIALRIGYQDSSAFRRLFRRSYDCSPSAWRHLANNKA</sequence>
<dbReference type="AlphaFoldDB" id="A0A923KYV7"/>
<dbReference type="Gene3D" id="3.40.50.880">
    <property type="match status" value="1"/>
</dbReference>
<accession>A0A923KYV7</accession>
<dbReference type="InterPro" id="IPR018062">
    <property type="entry name" value="HTH_AraC-typ_CS"/>
</dbReference>
<dbReference type="PANTHER" id="PTHR43280:SF2">
    <property type="entry name" value="HTH-TYPE TRANSCRIPTIONAL REGULATOR EXSA"/>
    <property type="match status" value="1"/>
</dbReference>
<dbReference type="PANTHER" id="PTHR43280">
    <property type="entry name" value="ARAC-FAMILY TRANSCRIPTIONAL REGULATOR"/>
    <property type="match status" value="1"/>
</dbReference>
<keyword evidence="2" id="KW-0238">DNA-binding</keyword>
<keyword evidence="1" id="KW-0805">Transcription regulation</keyword>
<dbReference type="GO" id="GO:0003700">
    <property type="term" value="F:DNA-binding transcription factor activity"/>
    <property type="evidence" value="ECO:0007669"/>
    <property type="project" value="InterPro"/>
</dbReference>
<dbReference type="Pfam" id="PF01965">
    <property type="entry name" value="DJ-1_PfpI"/>
    <property type="match status" value="1"/>
</dbReference>
<proteinExistence type="predicted"/>
<dbReference type="PRINTS" id="PR00032">
    <property type="entry name" value="HTHARAC"/>
</dbReference>
<evidence type="ECO:0000256" key="3">
    <source>
        <dbReference type="ARBA" id="ARBA00023163"/>
    </source>
</evidence>
<gene>
    <name evidence="5" type="ORF">H8K47_01210</name>
</gene>
<reference evidence="5" key="1">
    <citation type="submission" date="2020-08" db="EMBL/GenBank/DDBJ databases">
        <title>Novel species isolated from subtropical streams in China.</title>
        <authorList>
            <person name="Lu H."/>
        </authorList>
    </citation>
    <scope>NUCLEOTIDE SEQUENCE</scope>
    <source>
        <strain evidence="5">CY7W</strain>
    </source>
</reference>
<dbReference type="InterPro" id="IPR009057">
    <property type="entry name" value="Homeodomain-like_sf"/>
</dbReference>
<dbReference type="Pfam" id="PF12833">
    <property type="entry name" value="HTH_18"/>
    <property type="match status" value="1"/>
</dbReference>
<protein>
    <submittedName>
        <fullName evidence="5">Helix-turn-helix domain-containing protein</fullName>
    </submittedName>
</protein>
<dbReference type="EMBL" id="JACOGG010000001">
    <property type="protein sequence ID" value="MBC3933966.1"/>
    <property type="molecule type" value="Genomic_DNA"/>
</dbReference>
<dbReference type="InterPro" id="IPR018060">
    <property type="entry name" value="HTH_AraC"/>
</dbReference>
<feature type="domain" description="HTH araC/xylS-type" evidence="4">
    <location>
        <begin position="233"/>
        <end position="331"/>
    </location>
</feature>
<comment type="caution">
    <text evidence="5">The sequence shown here is derived from an EMBL/GenBank/DDBJ whole genome shotgun (WGS) entry which is preliminary data.</text>
</comment>
<dbReference type="InterPro" id="IPR002818">
    <property type="entry name" value="DJ-1/PfpI"/>
</dbReference>
<dbReference type="RefSeq" id="WP_186879596.1">
    <property type="nucleotide sequence ID" value="NZ_JACOGG010000001.1"/>
</dbReference>
<dbReference type="SUPFAM" id="SSF46689">
    <property type="entry name" value="Homeodomain-like"/>
    <property type="match status" value="2"/>
</dbReference>
<evidence type="ECO:0000256" key="2">
    <source>
        <dbReference type="ARBA" id="ARBA00023125"/>
    </source>
</evidence>
<evidence type="ECO:0000313" key="5">
    <source>
        <dbReference type="EMBL" id="MBC3933966.1"/>
    </source>
</evidence>